<dbReference type="Pfam" id="PF17829">
    <property type="entry name" value="GH115_C"/>
    <property type="match status" value="1"/>
</dbReference>
<protein>
    <recommendedName>
        <fullName evidence="1">Gylcosyl hydrolase 115 C-terminal domain-containing protein</fullName>
    </recommendedName>
</protein>
<dbReference type="EMBL" id="SRPW01001447">
    <property type="protein sequence ID" value="KAG6001276.1"/>
    <property type="molecule type" value="Genomic_DNA"/>
</dbReference>
<feature type="domain" description="Gylcosyl hydrolase 115 C-terminal" evidence="1">
    <location>
        <begin position="442"/>
        <end position="611"/>
    </location>
</feature>
<dbReference type="InterPro" id="IPR031924">
    <property type="entry name" value="GH115"/>
</dbReference>
<dbReference type="InterPro" id="IPR041437">
    <property type="entry name" value="GH115_C"/>
</dbReference>
<name>A0A9P7NAA0_9HYPO</name>
<gene>
    <name evidence="2" type="ORF">E4U43_001366</name>
</gene>
<reference evidence="2" key="1">
    <citation type="journal article" date="2020" name="bioRxiv">
        <title>Whole genome comparisons of ergot fungi reveals the divergence and evolution of species within the genus Claviceps are the result of varying mechanisms driving genome evolution and host range expansion.</title>
        <authorList>
            <person name="Wyka S.A."/>
            <person name="Mondo S.J."/>
            <person name="Liu M."/>
            <person name="Dettman J."/>
            <person name="Nalam V."/>
            <person name="Broders K.D."/>
        </authorList>
    </citation>
    <scope>NUCLEOTIDE SEQUENCE</scope>
    <source>
        <strain evidence="2">CCC 602</strain>
    </source>
</reference>
<sequence length="642" mass="74238">MALYNEVQTYYDHGLQIPDDVTLLFADDNFSSLRRLPNKEEKQRRGGSGYYYHFQYTGYPRCYRWMNSNSLGKAWHQLRLAHAEGANRIWVFNVGDLKPCEIPMSFAFDLAWNVNCISADSFPQYYQQLATREFGCKHAKDIAKAWYEFDRLVALRKQDHIDVSTFVLLKYHEADTIVRRWRALLEDAERLSNAVDNEYKSAFFQLVLHPIKASYLCTLLRVTQYRNQLFAKQRRNTTNALFHESLKILDRDHDLMQEYHTINHGKWNHIMRQPHYGYGDTGAQPYRNMIEGLCYVQTREDSNPSLGHMGVAVEGHEGVNAGHINEDSDRTHPSRKWLEPGVTLPFITPYGPQDRYFEVYHRGTRAFSWVAKPQFPWIKLSQCHGHLRPDDDDARITVRIDWSQVRDNFDESVFIEVIGTLDGYEKVHMTVRHSRVPSDFTGFVETSGYLAVDVGKWATPPYMTLPALGRPISGSVTLPFEQDLSYPDSLPFLRFPIYVLSSNRDNVNLELQFNTTLETDPQSRMEYDLRWDGGQVQRLRLTEDDPGNDRGLPRGWNVAVMDCVWKKSHNVGRVSAGAHMIEVRFRKANMILEKLVLDLGDLRYSYLGPPESEYVRGSESGQEGTSIYHGDCINMGINIIST</sequence>
<dbReference type="Gene3D" id="1.20.58.2150">
    <property type="match status" value="1"/>
</dbReference>
<evidence type="ECO:0000313" key="3">
    <source>
        <dbReference type="Proteomes" id="UP000748025"/>
    </source>
</evidence>
<dbReference type="Pfam" id="PF15979">
    <property type="entry name" value="Glyco_hydro_115"/>
    <property type="match status" value="1"/>
</dbReference>
<dbReference type="InterPro" id="IPR042301">
    <property type="entry name" value="GH115_sf"/>
</dbReference>
<evidence type="ECO:0000259" key="1">
    <source>
        <dbReference type="Pfam" id="PF17829"/>
    </source>
</evidence>
<evidence type="ECO:0000313" key="2">
    <source>
        <dbReference type="EMBL" id="KAG6001276.1"/>
    </source>
</evidence>
<dbReference type="PANTHER" id="PTHR37842:SF2">
    <property type="entry name" value="GYLCOSYL HYDROLASE 115 C-TERMINAL DOMAIN-CONTAINING PROTEIN"/>
    <property type="match status" value="1"/>
</dbReference>
<keyword evidence="3" id="KW-1185">Reference proteome</keyword>
<dbReference type="OrthoDB" id="4849794at2759"/>
<accession>A0A9P7NAA0</accession>
<comment type="caution">
    <text evidence="2">The sequence shown here is derived from an EMBL/GenBank/DDBJ whole genome shotgun (WGS) entry which is preliminary data.</text>
</comment>
<dbReference type="Gene3D" id="2.60.120.1620">
    <property type="match status" value="1"/>
</dbReference>
<proteinExistence type="predicted"/>
<dbReference type="Gene3D" id="3.20.20.520">
    <property type="entry name" value="Glycosyl hydrolase family 115"/>
    <property type="match status" value="1"/>
</dbReference>
<dbReference type="AlphaFoldDB" id="A0A9P7NAA0"/>
<dbReference type="PANTHER" id="PTHR37842">
    <property type="match status" value="1"/>
</dbReference>
<organism evidence="2 3">
    <name type="scientific">Claviceps pusilla</name>
    <dbReference type="NCBI Taxonomy" id="123648"/>
    <lineage>
        <taxon>Eukaryota</taxon>
        <taxon>Fungi</taxon>
        <taxon>Dikarya</taxon>
        <taxon>Ascomycota</taxon>
        <taxon>Pezizomycotina</taxon>
        <taxon>Sordariomycetes</taxon>
        <taxon>Hypocreomycetidae</taxon>
        <taxon>Hypocreales</taxon>
        <taxon>Clavicipitaceae</taxon>
        <taxon>Claviceps</taxon>
    </lineage>
</organism>
<dbReference type="Proteomes" id="UP000748025">
    <property type="component" value="Unassembled WGS sequence"/>
</dbReference>